<accession>A0A8I3A0J1</accession>
<reference evidence="11" key="1">
    <citation type="journal article" date="2021" name="Mol. Plant Pathol.">
        <title>A 20-kb lineage-specific genomic region tames virulence in pathogenic amphidiploid Verticillium longisporum.</title>
        <authorList>
            <person name="Harting R."/>
            <person name="Starke J."/>
            <person name="Kusch H."/>
            <person name="Poggeler S."/>
            <person name="Maurus I."/>
            <person name="Schluter R."/>
            <person name="Landesfeind M."/>
            <person name="Bulla I."/>
            <person name="Nowrousian M."/>
            <person name="de Jonge R."/>
            <person name="Stahlhut G."/>
            <person name="Hoff K.J."/>
            <person name="Asshauer K.P."/>
            <person name="Thurmer A."/>
            <person name="Stanke M."/>
            <person name="Daniel R."/>
            <person name="Morgenstern B."/>
            <person name="Thomma B.P.H.J."/>
            <person name="Kronstad J.W."/>
            <person name="Braus-Stromeyer S.A."/>
            <person name="Braus G.H."/>
        </authorList>
    </citation>
    <scope>NUCLEOTIDE SEQUENCE</scope>
    <source>
        <strain evidence="11">Vl32</strain>
    </source>
</reference>
<feature type="domain" description="ABC transporter" evidence="10">
    <location>
        <begin position="490"/>
        <end position="710"/>
    </location>
</feature>
<dbReference type="PROSITE" id="PS00211">
    <property type="entry name" value="ABC_TRANSPORTER_1"/>
    <property type="match status" value="2"/>
</dbReference>
<feature type="transmembrane region" description="Helical" evidence="9">
    <location>
        <begin position="1028"/>
        <end position="1048"/>
    </location>
</feature>
<evidence type="ECO:0000256" key="1">
    <source>
        <dbReference type="ARBA" id="ARBA00004141"/>
    </source>
</evidence>
<feature type="transmembrane region" description="Helical" evidence="9">
    <location>
        <begin position="1127"/>
        <end position="1153"/>
    </location>
</feature>
<organism evidence="11 12">
    <name type="scientific">Verticillium longisporum</name>
    <name type="common">Verticillium dahliae var. longisporum</name>
    <dbReference type="NCBI Taxonomy" id="100787"/>
    <lineage>
        <taxon>Eukaryota</taxon>
        <taxon>Fungi</taxon>
        <taxon>Dikarya</taxon>
        <taxon>Ascomycota</taxon>
        <taxon>Pezizomycotina</taxon>
        <taxon>Sordariomycetes</taxon>
        <taxon>Hypocreomycetidae</taxon>
        <taxon>Glomerellales</taxon>
        <taxon>Plectosphaerellaceae</taxon>
        <taxon>Verticillium</taxon>
    </lineage>
</organism>
<proteinExistence type="inferred from homology"/>
<dbReference type="FunFam" id="3.40.50.300:FF:001344">
    <property type="entry name" value="Related to ABC transporter"/>
    <property type="match status" value="1"/>
</dbReference>
<feature type="transmembrane region" description="Helical" evidence="9">
    <location>
        <begin position="1054"/>
        <end position="1075"/>
    </location>
</feature>
<feature type="transmembrane region" description="Helical" evidence="9">
    <location>
        <begin position="380"/>
        <end position="403"/>
    </location>
</feature>
<comment type="caution">
    <text evidence="11">The sequence shown here is derived from an EMBL/GenBank/DDBJ whole genome shotgun (WGS) entry which is preliminary data.</text>
</comment>
<comment type="similarity">
    <text evidence="2">Belongs to the ABC transporter superfamily. ABCA family.</text>
</comment>
<evidence type="ECO:0000256" key="5">
    <source>
        <dbReference type="ARBA" id="ARBA00022737"/>
    </source>
</evidence>
<gene>
    <name evidence="11" type="ORF">HYQ45_002237</name>
</gene>
<dbReference type="EMBL" id="JAEMWZ010000036">
    <property type="protein sequence ID" value="KAG7141085.1"/>
    <property type="molecule type" value="Genomic_DNA"/>
</dbReference>
<dbReference type="InterPro" id="IPR013525">
    <property type="entry name" value="ABC2_TM"/>
</dbReference>
<dbReference type="SMART" id="SM00382">
    <property type="entry name" value="AAA"/>
    <property type="match status" value="2"/>
</dbReference>
<dbReference type="GO" id="GO:0016887">
    <property type="term" value="F:ATP hydrolysis activity"/>
    <property type="evidence" value="ECO:0007669"/>
    <property type="project" value="InterPro"/>
</dbReference>
<evidence type="ECO:0000256" key="4">
    <source>
        <dbReference type="ARBA" id="ARBA00022692"/>
    </source>
</evidence>
<dbReference type="PANTHER" id="PTHR19229:SF36">
    <property type="entry name" value="ATP-BINDING CASSETTE SUB-FAMILY A MEMBER 2"/>
    <property type="match status" value="1"/>
</dbReference>
<name>A0A8I3A0J1_VERLO</name>
<dbReference type="GO" id="GO:0016020">
    <property type="term" value="C:membrane"/>
    <property type="evidence" value="ECO:0007669"/>
    <property type="project" value="UniProtKB-SubCell"/>
</dbReference>
<dbReference type="GO" id="GO:0005524">
    <property type="term" value="F:ATP binding"/>
    <property type="evidence" value="ECO:0007669"/>
    <property type="project" value="InterPro"/>
</dbReference>
<evidence type="ECO:0000313" key="12">
    <source>
        <dbReference type="Proteomes" id="UP000689129"/>
    </source>
</evidence>
<comment type="subcellular location">
    <subcellularLocation>
        <location evidence="1">Membrane</location>
        <topology evidence="1">Multi-pass membrane protein</topology>
    </subcellularLocation>
</comment>
<keyword evidence="7 9" id="KW-0472">Membrane</keyword>
<dbReference type="Proteomes" id="UP000689129">
    <property type="component" value="Unassembled WGS sequence"/>
</dbReference>
<evidence type="ECO:0000256" key="3">
    <source>
        <dbReference type="ARBA" id="ARBA00022448"/>
    </source>
</evidence>
<feature type="transmembrane region" description="Helical" evidence="9">
    <location>
        <begin position="1228"/>
        <end position="1252"/>
    </location>
</feature>
<feature type="transmembrane region" description="Helical" evidence="9">
    <location>
        <begin position="841"/>
        <end position="862"/>
    </location>
</feature>
<feature type="transmembrane region" description="Helical" evidence="9">
    <location>
        <begin position="328"/>
        <end position="349"/>
    </location>
</feature>
<dbReference type="GO" id="GO:0140359">
    <property type="term" value="F:ABC-type transporter activity"/>
    <property type="evidence" value="ECO:0007669"/>
    <property type="project" value="InterPro"/>
</dbReference>
<evidence type="ECO:0000256" key="2">
    <source>
        <dbReference type="ARBA" id="ARBA00008869"/>
    </source>
</evidence>
<feature type="transmembrane region" description="Helical" evidence="9">
    <location>
        <begin position="1160"/>
        <end position="1184"/>
    </location>
</feature>
<feature type="transmembrane region" description="Helical" evidence="9">
    <location>
        <begin position="1096"/>
        <end position="1121"/>
    </location>
</feature>
<dbReference type="OrthoDB" id="8061355at2759"/>
<dbReference type="Pfam" id="PF12698">
    <property type="entry name" value="ABC2_membrane_3"/>
    <property type="match status" value="2"/>
</dbReference>
<feature type="region of interest" description="Disordered" evidence="8">
    <location>
        <begin position="779"/>
        <end position="811"/>
    </location>
</feature>
<evidence type="ECO:0000313" key="11">
    <source>
        <dbReference type="EMBL" id="KAG7141085.1"/>
    </source>
</evidence>
<dbReference type="Pfam" id="PF00005">
    <property type="entry name" value="ABC_tran"/>
    <property type="match status" value="2"/>
</dbReference>
<keyword evidence="5" id="KW-0677">Repeat</keyword>
<dbReference type="InterPro" id="IPR003439">
    <property type="entry name" value="ABC_transporter-like_ATP-bd"/>
</dbReference>
<dbReference type="FunFam" id="3.40.50.300:FF:001345">
    <property type="entry name" value="Related to ABC transporter"/>
    <property type="match status" value="1"/>
</dbReference>
<feature type="transmembrane region" description="Helical" evidence="9">
    <location>
        <begin position="21"/>
        <end position="42"/>
    </location>
</feature>
<dbReference type="CDD" id="cd03263">
    <property type="entry name" value="ABC_subfamily_A"/>
    <property type="match status" value="2"/>
</dbReference>
<evidence type="ECO:0000256" key="8">
    <source>
        <dbReference type="SAM" id="MobiDB-lite"/>
    </source>
</evidence>
<evidence type="ECO:0000256" key="9">
    <source>
        <dbReference type="SAM" id="Phobius"/>
    </source>
</evidence>
<sequence length="1704" mass="184855">MAFMRQTGTLIRKNFTILLRHPFTFVSIPFVLPIFLAVWFGVAQNLFRPPVTYGTGDPNAIRSLAEALEGAGNRNRVVFVNGGYEDGPIDSVIDSLTTSAQAADGIEVLRRSDDSSLNVDCEPGQRAVTDCFGAVSFYSSPSEGGSSGDGSFWNYTIFLDGAIHGLNIHVDRNNNDVDKFLLPLQRAVDAAIANVTASNASDSSGPRPAELPATIDRLPFTSLTEDEYEKQVREDYQSSIINFLAVAYLTTVMFVIYHMTGFIATERESGMTQLIDAMMPIRRRWVAQLARVVSYHVAFSLLYLPGWVVGSIVLRANIWSNTSVGVVLVYYVLAGLAMASAAILVSSFFQKAQLSGVTALLATVLLGILAQALTDPGPGVVAVLSLLFTPCNVVFFLITMARWERARMGTNLTEVAPNSSFELPAIVFWIFLIIQIFVYPLLGILIEGRLFGTSAKGRTVLYDQPTDGSHNGPAVRLDGFSKYYPPSAFQRLMSVFGKPPETVKAVDGLTLDAPRGMILCLLGSNGSGKSTTLDSIAGTNRLTSGSITIDGTGGLGIAPQKNVLWDELTVEEHLKIFNRLKAPGQTASKQEIRDLVQAIDLSPKRKAFSKTLSGGQKRKLQLGMMLTGGSAVCCVDEVSSGLDPLSRRKIWDILLAERGRRTIILTTHFLDEADLLADHIAVLSKGTLRASGSSVELKNTLGAGYRVHVPKDTGSTDAPEIEGVQKKDSFDFITYVAPSSALAAQVIRTLEARNIKGYNFSGPTIEDVFLHLAEETRDQAEAVTGDDPANHSEKTLSGAVTPPSRGHQKPGLSLMSGRRIGYVRQSMVLFRKRYTIFKTNWLPYVAAFIIPIIAAGLVTIFIRDADPSSCAPPDDNFSAGAEGLDLSEAGFGFVIGPSGKWNEGAAAQVLGPAFLGAAGGSGNNGGGSDGALDVLRQILERNTTVVDSFQEFTDAIDERRADIKPAGLWLGDDSNAPTLAYLGNRGGLINSLLGQNILDMLLSNVTVSTRYAPLEISWADQNTQSLQLFVYIALALCLYPAFFAISWADQNTQSLQLFVYIALALCLYPAFFALYPSLERHRHVRGLEYSNGVRPLPLWMAYIAFDFSIVLVASAIMVAAWAAVSDIWYHIGFIYLIFILYGLASILLAYVISLVSKTQLAAFATTAMLQAGIFLLLAYVISLVSKTQLAAFATTAMLQAGIFLVYIIAYFFSFTAAPIERVDDTLRLVHFIVSIFAPIGSVARSLLLALNLFSTACDGDVVASNPGGMLQYGGPILYLILQSIVLFGVLLWGDSGSPGSSIAGLFRKKAKEQNAAEATDEEVAKELTRVTSTQNGDDGLKVTHVTKSFGKNTAVDNVTFGIKRGEVFACLGPNGAGKSTLISLIRGDLKPSHNGGDIFIEDKSVISNLAAARGSLGVCPQHDALDQMTVREHLEFYARIRGIPEIDVNVNAVIDAVGLRAFSDRQAHALSGGNKRKLSLGIALMGNPPVVLLDEPSSGLDAAAKRIMWKTLAATVPGRSILLTTHSMEEAGALAGRAGILAKRMLALGTPENLRRRFGDALHVHLISKSAPHTSPEETERVRQWVESRFPGAEFDKTYHGQMRFAVPASEAVAMFGERHRDQQQISRSSEDVEDSAVGQLVVMLEEMKEELGIMHFSVTPTTLDQVFLTIVGNHNIQEEGYKQEEKKKDWKYWLRVLCCWPRR</sequence>
<feature type="transmembrane region" description="Helical" evidence="9">
    <location>
        <begin position="240"/>
        <end position="264"/>
    </location>
</feature>
<dbReference type="PROSITE" id="PS50893">
    <property type="entry name" value="ABC_TRANSPORTER_2"/>
    <property type="match status" value="2"/>
</dbReference>
<feature type="domain" description="ABC transporter" evidence="10">
    <location>
        <begin position="1340"/>
        <end position="1567"/>
    </location>
</feature>
<dbReference type="InterPro" id="IPR017871">
    <property type="entry name" value="ABC_transporter-like_CS"/>
</dbReference>
<feature type="transmembrane region" description="Helical" evidence="9">
    <location>
        <begin position="1272"/>
        <end position="1292"/>
    </location>
</feature>
<dbReference type="InterPro" id="IPR026082">
    <property type="entry name" value="ABCA"/>
</dbReference>
<feature type="transmembrane region" description="Helical" evidence="9">
    <location>
        <begin position="356"/>
        <end position="374"/>
    </location>
</feature>
<evidence type="ECO:0000256" key="7">
    <source>
        <dbReference type="ARBA" id="ARBA00023136"/>
    </source>
</evidence>
<evidence type="ECO:0000259" key="10">
    <source>
        <dbReference type="PROSITE" id="PS50893"/>
    </source>
</evidence>
<protein>
    <submittedName>
        <fullName evidence="11">Retinal-specific phospholipid-transporting ATPase ABCA4 like protein</fullName>
    </submittedName>
</protein>
<feature type="transmembrane region" description="Helical" evidence="9">
    <location>
        <begin position="1196"/>
        <end position="1216"/>
    </location>
</feature>
<keyword evidence="6 9" id="KW-1133">Transmembrane helix</keyword>
<feature type="transmembrane region" description="Helical" evidence="9">
    <location>
        <begin position="423"/>
        <end position="446"/>
    </location>
</feature>
<dbReference type="GO" id="GO:0005319">
    <property type="term" value="F:lipid transporter activity"/>
    <property type="evidence" value="ECO:0007669"/>
    <property type="project" value="TreeGrafter"/>
</dbReference>
<feature type="transmembrane region" description="Helical" evidence="9">
    <location>
        <begin position="285"/>
        <end position="308"/>
    </location>
</feature>
<dbReference type="InterPro" id="IPR003593">
    <property type="entry name" value="AAA+_ATPase"/>
</dbReference>
<evidence type="ECO:0000256" key="6">
    <source>
        <dbReference type="ARBA" id="ARBA00022989"/>
    </source>
</evidence>
<keyword evidence="4 9" id="KW-0812">Transmembrane</keyword>
<keyword evidence="3" id="KW-0813">Transport</keyword>
<dbReference type="PANTHER" id="PTHR19229">
    <property type="entry name" value="ATP-BINDING CASSETTE TRANSPORTER SUBFAMILY A ABCA"/>
    <property type="match status" value="1"/>
</dbReference>